<organism evidence="9 10">
    <name type="scientific">Actinomadura alba</name>
    <dbReference type="NCBI Taxonomy" id="406431"/>
    <lineage>
        <taxon>Bacteria</taxon>
        <taxon>Bacillati</taxon>
        <taxon>Actinomycetota</taxon>
        <taxon>Actinomycetes</taxon>
        <taxon>Streptosporangiales</taxon>
        <taxon>Thermomonosporaceae</taxon>
        <taxon>Actinomadura</taxon>
    </lineage>
</organism>
<reference evidence="9 10" key="1">
    <citation type="submission" date="2020-06" db="EMBL/GenBank/DDBJ databases">
        <title>Actinomadura xiongansis sp. nov., isolated from soil of Baiyangdian.</title>
        <authorList>
            <person name="Zhang X."/>
        </authorList>
    </citation>
    <scope>NUCLEOTIDE SEQUENCE [LARGE SCALE GENOMIC DNA]</scope>
    <source>
        <strain evidence="9 10">HBUM206468</strain>
    </source>
</reference>
<evidence type="ECO:0000313" key="10">
    <source>
        <dbReference type="Proteomes" id="UP000805614"/>
    </source>
</evidence>
<gene>
    <name evidence="9" type="ORF">HKK74_21890</name>
</gene>
<accession>A0ABR7LTE0</accession>
<comment type="catalytic activity">
    <reaction evidence="1">
        <text>Hydrolysis of terminal non-reducing alpha-L-arabinofuranoside residues in alpha-L-arabinosides.</text>
        <dbReference type="EC" id="3.2.1.55"/>
    </reaction>
</comment>
<dbReference type="Proteomes" id="UP000805614">
    <property type="component" value="Unassembled WGS sequence"/>
</dbReference>
<dbReference type="SUPFAM" id="SSF51011">
    <property type="entry name" value="Glycosyl hydrolase domain"/>
    <property type="match status" value="1"/>
</dbReference>
<sequence>MFSCNRHIVEHLCRPPDRRPPAEEAHPGQPVLSKLIRQVLIHPSGSRILGRVAHHAELTLDPAFSVGEIDRRLFGSFVEHLGRCVYTGVHEPGHPAADADGFREDVLDLVRELGVSVVRYPGGNFVSGHRWEDGVGPRERRPRRLDPAWHSIETNAFGLGEFMAWTRRAGVEPMMAINLGTRGIAEACDLLEYANHPGGTHWSDLRAEHGAKEPYGIGLWCLGNEMDGPWQTGHKTAHEYGRLAAETARAMRMIDPSVRLVACGSSHSGMPTFGTWEATVLEHAYDLVDYISLHAYYEERDGDPASFLASAVDMESFIESVVATCDHVRAATKATKRINLSFDEWNVWYVSRREEEGPPTEWAEAPRLLEDRYNVTDAVVVGSLLIALLRHCDRVSIACQAQLVNVIAPIVAEPGGAAWRQTIFHPFAQAARYGRGEVLRVEPSSPVVKTARFGEVPALHATATRDEDGAVTLFAVNRDLERPLDLTANVRALGAYRVVGHQVLSDADRLARNTAAEPDRVRPRTVTGTAIGTAIGTATGTAIGTAIGTATDTATGAVAEVGLLRAKLPPVSWNVIRLAPTTGY</sequence>
<dbReference type="EC" id="3.2.1.55" evidence="4"/>
<dbReference type="InterPro" id="IPR010720">
    <property type="entry name" value="Alpha-L-AF_C"/>
</dbReference>
<feature type="domain" description="Alpha-L-arabinofuranosidase C-terminal" evidence="8">
    <location>
        <begin position="343"/>
        <end position="572"/>
    </location>
</feature>
<comment type="similarity">
    <text evidence="2">Belongs to the glycosyl hydrolase 51 family.</text>
</comment>
<dbReference type="InterPro" id="IPR055235">
    <property type="entry name" value="ASD1_cat"/>
</dbReference>
<comment type="subunit">
    <text evidence="3">Homohexamer; trimer of dimers.</text>
</comment>
<evidence type="ECO:0000256" key="1">
    <source>
        <dbReference type="ARBA" id="ARBA00001462"/>
    </source>
</evidence>
<dbReference type="SMART" id="SM00813">
    <property type="entry name" value="Alpha-L-AF_C"/>
    <property type="match status" value="1"/>
</dbReference>
<dbReference type="Gene3D" id="2.60.40.1180">
    <property type="entry name" value="Golgi alpha-mannosidase II"/>
    <property type="match status" value="1"/>
</dbReference>
<evidence type="ECO:0000256" key="2">
    <source>
        <dbReference type="ARBA" id="ARBA00007186"/>
    </source>
</evidence>
<evidence type="ECO:0000313" key="9">
    <source>
        <dbReference type="EMBL" id="MBC6468124.1"/>
    </source>
</evidence>
<dbReference type="PANTHER" id="PTHR43576">
    <property type="entry name" value="ALPHA-L-ARABINOFURANOSIDASE C-RELATED"/>
    <property type="match status" value="1"/>
</dbReference>
<dbReference type="InterPro" id="IPR017853">
    <property type="entry name" value="GH"/>
</dbReference>
<protein>
    <recommendedName>
        <fullName evidence="4">non-reducing end alpha-L-arabinofuranosidase</fullName>
        <ecNumber evidence="4">3.2.1.55</ecNumber>
    </recommendedName>
</protein>
<keyword evidence="5" id="KW-0378">Hydrolase</keyword>
<evidence type="ECO:0000256" key="7">
    <source>
        <dbReference type="ARBA" id="ARBA00023295"/>
    </source>
</evidence>
<proteinExistence type="inferred from homology"/>
<dbReference type="SUPFAM" id="SSF51445">
    <property type="entry name" value="(Trans)glycosidases"/>
    <property type="match status" value="1"/>
</dbReference>
<dbReference type="PANTHER" id="PTHR43576:SF3">
    <property type="entry name" value="ALPHA-L-ARABINOFURANOSIDASE C"/>
    <property type="match status" value="1"/>
</dbReference>
<name>A0ABR7LTE0_9ACTN</name>
<comment type="caution">
    <text evidence="9">The sequence shown here is derived from an EMBL/GenBank/DDBJ whole genome shotgun (WGS) entry which is preliminary data.</text>
</comment>
<keyword evidence="6" id="KW-0119">Carbohydrate metabolism</keyword>
<evidence type="ECO:0000256" key="4">
    <source>
        <dbReference type="ARBA" id="ARBA00012670"/>
    </source>
</evidence>
<dbReference type="EMBL" id="JABVEC010000017">
    <property type="protein sequence ID" value="MBC6468124.1"/>
    <property type="molecule type" value="Genomic_DNA"/>
</dbReference>
<keyword evidence="10" id="KW-1185">Reference proteome</keyword>
<evidence type="ECO:0000259" key="8">
    <source>
        <dbReference type="SMART" id="SM00813"/>
    </source>
</evidence>
<evidence type="ECO:0000256" key="5">
    <source>
        <dbReference type="ARBA" id="ARBA00022801"/>
    </source>
</evidence>
<dbReference type="InterPro" id="IPR013780">
    <property type="entry name" value="Glyco_hydro_b"/>
</dbReference>
<dbReference type="Pfam" id="PF22848">
    <property type="entry name" value="ASD1_dom"/>
    <property type="match status" value="1"/>
</dbReference>
<evidence type="ECO:0000256" key="3">
    <source>
        <dbReference type="ARBA" id="ARBA00011165"/>
    </source>
</evidence>
<keyword evidence="7" id="KW-0326">Glycosidase</keyword>
<evidence type="ECO:0000256" key="6">
    <source>
        <dbReference type="ARBA" id="ARBA00023277"/>
    </source>
</evidence>
<dbReference type="Gene3D" id="3.20.20.80">
    <property type="entry name" value="Glycosidases"/>
    <property type="match status" value="1"/>
</dbReference>
<dbReference type="Pfam" id="PF06964">
    <property type="entry name" value="Alpha-L-AF_C"/>
    <property type="match status" value="1"/>
</dbReference>